<organism evidence="1 2">
    <name type="scientific">Myroides guanonis</name>
    <dbReference type="NCBI Taxonomy" id="1150112"/>
    <lineage>
        <taxon>Bacteria</taxon>
        <taxon>Pseudomonadati</taxon>
        <taxon>Bacteroidota</taxon>
        <taxon>Flavobacteriia</taxon>
        <taxon>Flavobacteriales</taxon>
        <taxon>Flavobacteriaceae</taxon>
        <taxon>Myroides</taxon>
    </lineage>
</organism>
<keyword evidence="2" id="KW-1185">Reference proteome</keyword>
<gene>
    <name evidence="1" type="ORF">SAMN04487893_101145</name>
</gene>
<protein>
    <submittedName>
        <fullName evidence="1">Uncharacterized protein</fullName>
    </submittedName>
</protein>
<dbReference type="AlphaFoldDB" id="A0A1I3L1Y0"/>
<sequence length="241" mass="27411">MAMQDSRGLIRGVVGNLVFRVMNGKQVVQQRSKVDIVPKRTLENANLFGICSKQAAIVRTKLKPWLGMNYDSKMPVRLQAGCYKILKSKENQKREIGDLFSANLSGLSGFEFNVNSPFSKYFISDLNVSGDLKIGLKVYLSSLETLYDLRYPKDCESVDLHLIMLHIPKGNVSGCIVETIQWTLLKNKQTQEERSFQTRPIQTEGITLVIAQLLFFNSRSQFGKVYVNNKKLHPMKIVYAR</sequence>
<dbReference type="Proteomes" id="UP000243887">
    <property type="component" value="Unassembled WGS sequence"/>
</dbReference>
<evidence type="ECO:0000313" key="2">
    <source>
        <dbReference type="Proteomes" id="UP000243887"/>
    </source>
</evidence>
<evidence type="ECO:0000313" key="1">
    <source>
        <dbReference type="EMBL" id="SFI78743.1"/>
    </source>
</evidence>
<proteinExistence type="predicted"/>
<reference evidence="2" key="1">
    <citation type="submission" date="2016-10" db="EMBL/GenBank/DDBJ databases">
        <authorList>
            <person name="Varghese N."/>
            <person name="Submissions S."/>
        </authorList>
    </citation>
    <scope>NUCLEOTIDE SEQUENCE [LARGE SCALE GENOMIC DNA]</scope>
    <source>
        <strain evidence="2">DSM 26542</strain>
    </source>
</reference>
<accession>A0A1I3L1Y0</accession>
<name>A0A1I3L1Y0_9FLAO</name>
<dbReference type="EMBL" id="FORU01000001">
    <property type="protein sequence ID" value="SFI78743.1"/>
    <property type="molecule type" value="Genomic_DNA"/>
</dbReference>
<dbReference type="RefSeq" id="WP_090677536.1">
    <property type="nucleotide sequence ID" value="NZ_FORU01000001.1"/>
</dbReference>